<name>A0ABV5X4F5_9MICO</name>
<keyword evidence="1" id="KW-0812">Transmembrane</keyword>
<reference evidence="2 3" key="1">
    <citation type="submission" date="2024-09" db="EMBL/GenBank/DDBJ databases">
        <authorList>
            <person name="Sun Q."/>
            <person name="Mori K."/>
        </authorList>
    </citation>
    <scope>NUCLEOTIDE SEQUENCE [LARGE SCALE GENOMIC DNA]</scope>
    <source>
        <strain evidence="2 3">JCM 11683</strain>
    </source>
</reference>
<evidence type="ECO:0000313" key="2">
    <source>
        <dbReference type="EMBL" id="MFB9776612.1"/>
    </source>
</evidence>
<proteinExistence type="predicted"/>
<gene>
    <name evidence="2" type="ORF">ACFFN1_09400</name>
</gene>
<sequence length="51" mass="5421">MVFGALRDVKRGYRLADAATVLGFMATGFFPLTGGIQILLLPILPDALTVV</sequence>
<dbReference type="RefSeq" id="WP_376840453.1">
    <property type="nucleotide sequence ID" value="NZ_JBHMAU010000059.1"/>
</dbReference>
<accession>A0ABV5X4F5</accession>
<protein>
    <submittedName>
        <fullName evidence="2">Uncharacterized protein</fullName>
    </submittedName>
</protein>
<organism evidence="2 3">
    <name type="scientific">Brevibacterium otitidis</name>
    <dbReference type="NCBI Taxonomy" id="53364"/>
    <lineage>
        <taxon>Bacteria</taxon>
        <taxon>Bacillati</taxon>
        <taxon>Actinomycetota</taxon>
        <taxon>Actinomycetes</taxon>
        <taxon>Micrococcales</taxon>
        <taxon>Brevibacteriaceae</taxon>
        <taxon>Brevibacterium</taxon>
    </lineage>
</organism>
<evidence type="ECO:0000313" key="3">
    <source>
        <dbReference type="Proteomes" id="UP001589707"/>
    </source>
</evidence>
<evidence type="ECO:0000256" key="1">
    <source>
        <dbReference type="SAM" id="Phobius"/>
    </source>
</evidence>
<feature type="transmembrane region" description="Helical" evidence="1">
    <location>
        <begin position="21"/>
        <end position="44"/>
    </location>
</feature>
<keyword evidence="3" id="KW-1185">Reference proteome</keyword>
<dbReference type="Proteomes" id="UP001589707">
    <property type="component" value="Unassembled WGS sequence"/>
</dbReference>
<dbReference type="EMBL" id="JBHMAU010000059">
    <property type="protein sequence ID" value="MFB9776612.1"/>
    <property type="molecule type" value="Genomic_DNA"/>
</dbReference>
<keyword evidence="1" id="KW-0472">Membrane</keyword>
<keyword evidence="1" id="KW-1133">Transmembrane helix</keyword>
<comment type="caution">
    <text evidence="2">The sequence shown here is derived from an EMBL/GenBank/DDBJ whole genome shotgun (WGS) entry which is preliminary data.</text>
</comment>